<evidence type="ECO:0000313" key="3">
    <source>
        <dbReference type="EMBL" id="PKA54472.1"/>
    </source>
</evidence>
<dbReference type="AlphaFoldDB" id="A0A2I0AFZ1"/>
<keyword evidence="2" id="KW-0472">Membrane</keyword>
<dbReference type="PANTHER" id="PTHR46225:SF1">
    <property type="entry name" value="RING_U-BOX SUPERFAMILY PROTEIN"/>
    <property type="match status" value="1"/>
</dbReference>
<reference evidence="3 4" key="1">
    <citation type="journal article" date="2017" name="Nature">
        <title>The Apostasia genome and the evolution of orchids.</title>
        <authorList>
            <person name="Zhang G.Q."/>
            <person name="Liu K.W."/>
            <person name="Li Z."/>
            <person name="Lohaus R."/>
            <person name="Hsiao Y.Y."/>
            <person name="Niu S.C."/>
            <person name="Wang J.Y."/>
            <person name="Lin Y.C."/>
            <person name="Xu Q."/>
            <person name="Chen L.J."/>
            <person name="Yoshida K."/>
            <person name="Fujiwara S."/>
            <person name="Wang Z.W."/>
            <person name="Zhang Y.Q."/>
            <person name="Mitsuda N."/>
            <person name="Wang M."/>
            <person name="Liu G.H."/>
            <person name="Pecoraro L."/>
            <person name="Huang H.X."/>
            <person name="Xiao X.J."/>
            <person name="Lin M."/>
            <person name="Wu X.Y."/>
            <person name="Wu W.L."/>
            <person name="Chen Y.Y."/>
            <person name="Chang S.B."/>
            <person name="Sakamoto S."/>
            <person name="Ohme-Takagi M."/>
            <person name="Yagi M."/>
            <person name="Zeng S.J."/>
            <person name="Shen C.Y."/>
            <person name="Yeh C.M."/>
            <person name="Luo Y.B."/>
            <person name="Tsai W.C."/>
            <person name="Van de Peer Y."/>
            <person name="Liu Z.J."/>
        </authorList>
    </citation>
    <scope>NUCLEOTIDE SEQUENCE [LARGE SCALE GENOMIC DNA]</scope>
    <source>
        <strain evidence="4">cv. Shenzhen</strain>
        <tissue evidence="3">Stem</tissue>
    </source>
</reference>
<keyword evidence="2" id="KW-0812">Transmembrane</keyword>
<evidence type="ECO:0000313" key="4">
    <source>
        <dbReference type="Proteomes" id="UP000236161"/>
    </source>
</evidence>
<gene>
    <name evidence="3" type="ORF">AXF42_Ash000305</name>
</gene>
<protein>
    <submittedName>
        <fullName evidence="3">E3 ubiquitin-protein ligase</fullName>
        <ecNumber evidence="3">3.1.27.-</ecNumber>
    </submittedName>
</protein>
<name>A0A2I0AFZ1_9ASPA</name>
<keyword evidence="2" id="KW-1133">Transmembrane helix</keyword>
<dbReference type="PANTHER" id="PTHR46225">
    <property type="entry name" value="C3H4 TYPE ZINC FINGER PROTEIN"/>
    <property type="match status" value="1"/>
</dbReference>
<feature type="region of interest" description="Disordered" evidence="1">
    <location>
        <begin position="143"/>
        <end position="162"/>
    </location>
</feature>
<evidence type="ECO:0000256" key="1">
    <source>
        <dbReference type="SAM" id="MobiDB-lite"/>
    </source>
</evidence>
<feature type="transmembrane region" description="Helical" evidence="2">
    <location>
        <begin position="75"/>
        <end position="96"/>
    </location>
</feature>
<dbReference type="GO" id="GO:0016787">
    <property type="term" value="F:hydrolase activity"/>
    <property type="evidence" value="ECO:0007669"/>
    <property type="project" value="UniProtKB-KW"/>
</dbReference>
<proteinExistence type="predicted"/>
<organism evidence="3 4">
    <name type="scientific">Apostasia shenzhenica</name>
    <dbReference type="NCBI Taxonomy" id="1088818"/>
    <lineage>
        <taxon>Eukaryota</taxon>
        <taxon>Viridiplantae</taxon>
        <taxon>Streptophyta</taxon>
        <taxon>Embryophyta</taxon>
        <taxon>Tracheophyta</taxon>
        <taxon>Spermatophyta</taxon>
        <taxon>Magnoliopsida</taxon>
        <taxon>Liliopsida</taxon>
        <taxon>Asparagales</taxon>
        <taxon>Orchidaceae</taxon>
        <taxon>Apostasioideae</taxon>
        <taxon>Apostasia</taxon>
    </lineage>
</organism>
<dbReference type="EMBL" id="KZ451982">
    <property type="protein sequence ID" value="PKA54472.1"/>
    <property type="molecule type" value="Genomic_DNA"/>
</dbReference>
<dbReference type="EC" id="3.1.27.-" evidence="3"/>
<evidence type="ECO:0000256" key="2">
    <source>
        <dbReference type="SAM" id="Phobius"/>
    </source>
</evidence>
<dbReference type="Proteomes" id="UP000236161">
    <property type="component" value="Unassembled WGS sequence"/>
</dbReference>
<sequence>MNSSRRINSYEIPTTMAFSGDGGQPESRAPPLGFLMRMAVRVSRARWFGFLRRVFRYQNGSRSDFGSNPLNSKPWILLELFALVGQIIAVAAVLAVSITESPVWPLRAWVSSYNIANVICLLLLYWRYRCWSSGHGGNGSNGGHGFSSEVEQQRSPEESRTSHLMNKTRKYLELFYALWFVMGNVWVFDSRLSSFSGAPKLHLLCLLLLAWNAALYSFPFLLFLLLCCVVPLLSRLLGYNMSSASAGQGASDDQISRLRHWRFEEAETLEEIGERNSVSFSSTV</sequence>
<feature type="transmembrane region" description="Helical" evidence="2">
    <location>
        <begin position="108"/>
        <end position="126"/>
    </location>
</feature>
<feature type="transmembrane region" description="Helical" evidence="2">
    <location>
        <begin position="208"/>
        <end position="233"/>
    </location>
</feature>
<dbReference type="STRING" id="1088818.A0A2I0AFZ1"/>
<feature type="compositionally biased region" description="Basic and acidic residues" evidence="1">
    <location>
        <begin position="151"/>
        <end position="161"/>
    </location>
</feature>
<dbReference type="OrthoDB" id="8062037at2759"/>
<feature type="transmembrane region" description="Helical" evidence="2">
    <location>
        <begin position="171"/>
        <end position="188"/>
    </location>
</feature>
<keyword evidence="4" id="KW-1185">Reference proteome</keyword>
<accession>A0A2I0AFZ1</accession>
<keyword evidence="3" id="KW-0378">Hydrolase</keyword>